<dbReference type="PANTHER" id="PTHR33376">
    <property type="match status" value="1"/>
</dbReference>
<dbReference type="Gene3D" id="3.40.190.170">
    <property type="entry name" value="Bacterial extracellular solute-binding protein, family 7"/>
    <property type="match status" value="1"/>
</dbReference>
<sequence length="350" mass="37675">MTRSKGGMATVTKALCSWKSIVLAGLAAFAAGPVPASAETTIKFATTMPSNSVIYKSVYAPWVDALNAAGKGEFVVVPFEPPFATGTNVWDRVVSGVADMGFAILANTGLPFPKSSVSMLPGLGHDTEVGSIALWRLFEKGLISDEFRSVKVINVTTLPPVVLVTKKSIQKLEDVAGLKIRAVDKISADSLTALGASPVAIPFTEAYQAISKGVVQGFVANGGTLVAYKFGEVMDNQIANAYFGMLPSAIFMNAEFYDRLSPKAKEIFARFIGEESSRMIGAAYIGFEAQNFEAVRGQNAKYTMRQLPPEELARWKDATKPVVDAWKKDTPGGADIYSRFVEEYARAEKK</sequence>
<evidence type="ECO:0000256" key="1">
    <source>
        <dbReference type="ARBA" id="ARBA00022729"/>
    </source>
</evidence>
<dbReference type="InterPro" id="IPR018389">
    <property type="entry name" value="DctP_fam"/>
</dbReference>
<name>A0ABT1LFU6_9HYPH</name>
<reference evidence="3 4" key="1">
    <citation type="submission" date="2022-07" db="EMBL/GenBank/DDBJ databases">
        <authorList>
            <person name="Li W.-J."/>
            <person name="Deng Q.-Q."/>
        </authorList>
    </citation>
    <scope>NUCLEOTIDE SEQUENCE [LARGE SCALE GENOMIC DNA]</scope>
    <source>
        <strain evidence="3 4">SYSU M60028</strain>
    </source>
</reference>
<keyword evidence="1 2" id="KW-0732">Signal</keyword>
<evidence type="ECO:0000256" key="2">
    <source>
        <dbReference type="SAM" id="SignalP"/>
    </source>
</evidence>
<dbReference type="Proteomes" id="UP001205890">
    <property type="component" value="Unassembled WGS sequence"/>
</dbReference>
<feature type="signal peptide" evidence="2">
    <location>
        <begin position="1"/>
        <end position="38"/>
    </location>
</feature>
<dbReference type="NCBIfam" id="NF037995">
    <property type="entry name" value="TRAP_S1"/>
    <property type="match status" value="1"/>
</dbReference>
<comment type="caution">
    <text evidence="3">The sequence shown here is derived from an EMBL/GenBank/DDBJ whole genome shotgun (WGS) entry which is preliminary data.</text>
</comment>
<dbReference type="EMBL" id="JANCLU010000016">
    <property type="protein sequence ID" value="MCP8939988.1"/>
    <property type="molecule type" value="Genomic_DNA"/>
</dbReference>
<evidence type="ECO:0000313" key="4">
    <source>
        <dbReference type="Proteomes" id="UP001205890"/>
    </source>
</evidence>
<dbReference type="InterPro" id="IPR038404">
    <property type="entry name" value="TRAP_DctP_sf"/>
</dbReference>
<organism evidence="3 4">
    <name type="scientific">Alsobacter ponti</name>
    <dbReference type="NCBI Taxonomy" id="2962936"/>
    <lineage>
        <taxon>Bacteria</taxon>
        <taxon>Pseudomonadati</taxon>
        <taxon>Pseudomonadota</taxon>
        <taxon>Alphaproteobacteria</taxon>
        <taxon>Hyphomicrobiales</taxon>
        <taxon>Alsobacteraceae</taxon>
        <taxon>Alsobacter</taxon>
    </lineage>
</organism>
<protein>
    <submittedName>
        <fullName evidence="3">TRAP transporter substrate-binding protein DctP</fullName>
    </submittedName>
</protein>
<proteinExistence type="predicted"/>
<keyword evidence="4" id="KW-1185">Reference proteome</keyword>
<dbReference type="RefSeq" id="WP_254744211.1">
    <property type="nucleotide sequence ID" value="NZ_JANCLU010000016.1"/>
</dbReference>
<feature type="chain" id="PRO_5045720495" evidence="2">
    <location>
        <begin position="39"/>
        <end position="350"/>
    </location>
</feature>
<gene>
    <name evidence="3" type="primary">dctP</name>
    <name evidence="3" type="ORF">NK718_15790</name>
</gene>
<evidence type="ECO:0000313" key="3">
    <source>
        <dbReference type="EMBL" id="MCP8939988.1"/>
    </source>
</evidence>
<dbReference type="PANTHER" id="PTHR33376:SF15">
    <property type="entry name" value="BLL6794 PROTEIN"/>
    <property type="match status" value="1"/>
</dbReference>
<dbReference type="Pfam" id="PF03480">
    <property type="entry name" value="DctP"/>
    <property type="match status" value="1"/>
</dbReference>
<accession>A0ABT1LFU6</accession>